<dbReference type="AlphaFoldDB" id="A0A3L6L0L4"/>
<feature type="region of interest" description="Disordered" evidence="1">
    <location>
        <begin position="1"/>
        <end position="60"/>
    </location>
</feature>
<accession>A0A3L6L0L4</accession>
<dbReference type="EMBL" id="QSBY01000011">
    <property type="protein sequence ID" value="RHW68070.1"/>
    <property type="molecule type" value="Genomic_DNA"/>
</dbReference>
<feature type="compositionally biased region" description="Basic and acidic residues" evidence="1">
    <location>
        <begin position="1"/>
        <end position="15"/>
    </location>
</feature>
<gene>
    <name evidence="2" type="ORF">DPX39_110089300</name>
</gene>
<evidence type="ECO:0000313" key="2">
    <source>
        <dbReference type="EMBL" id="RHW68070.1"/>
    </source>
</evidence>
<name>A0A3L6L0L4_9TRYP</name>
<protein>
    <submittedName>
        <fullName evidence="2">Uncharacterized protein</fullName>
    </submittedName>
</protein>
<sequence length="189" mass="21201">MVWKGSRERGVQEYRKKSKGNKPTKGEKVSKKGVSSSRQPKQRELLSAKQQQQQNRKNEELRAALAGAFSTEVSSSNAGPAFDGYGKGSPTDRLQFGYAPAVAAEAVAYHSTISTDAWIEARRTRYRTAIVEKKKLRRPNCEPITSILKLQGHWRSTELFEREVHGSHAVAQDKVDDILDTFVSRQRVA</sequence>
<comment type="caution">
    <text evidence="2">The sequence shown here is derived from an EMBL/GenBank/DDBJ whole genome shotgun (WGS) entry which is preliminary data.</text>
</comment>
<evidence type="ECO:0000256" key="1">
    <source>
        <dbReference type="SAM" id="MobiDB-lite"/>
    </source>
</evidence>
<organism evidence="2 3">
    <name type="scientific">Trypanosoma brucei equiperdum</name>
    <dbReference type="NCBI Taxonomy" id="630700"/>
    <lineage>
        <taxon>Eukaryota</taxon>
        <taxon>Discoba</taxon>
        <taxon>Euglenozoa</taxon>
        <taxon>Kinetoplastea</taxon>
        <taxon>Metakinetoplastina</taxon>
        <taxon>Trypanosomatida</taxon>
        <taxon>Trypanosomatidae</taxon>
        <taxon>Trypanosoma</taxon>
    </lineage>
</organism>
<dbReference type="Proteomes" id="UP000266743">
    <property type="component" value="Chromosome 11"/>
</dbReference>
<proteinExistence type="predicted"/>
<reference evidence="2 3" key="1">
    <citation type="submission" date="2018-09" db="EMBL/GenBank/DDBJ databases">
        <title>whole genome sequence of T. equiperdum IVM-t1 strain.</title>
        <authorList>
            <person name="Suganuma K."/>
        </authorList>
    </citation>
    <scope>NUCLEOTIDE SEQUENCE [LARGE SCALE GENOMIC DNA]</scope>
    <source>
        <strain evidence="2 3">IVM-t1</strain>
    </source>
</reference>
<evidence type="ECO:0000313" key="3">
    <source>
        <dbReference type="Proteomes" id="UP000266743"/>
    </source>
</evidence>